<dbReference type="Gene3D" id="2.40.50.100">
    <property type="match status" value="1"/>
</dbReference>
<feature type="domain" description="YknX-like beta-barrel" evidence="6">
    <location>
        <begin position="187"/>
        <end position="248"/>
    </location>
</feature>
<dbReference type="Gene3D" id="2.40.30.170">
    <property type="match status" value="1"/>
</dbReference>
<gene>
    <name evidence="7" type="ORF">KDA_26060</name>
</gene>
<dbReference type="OrthoDB" id="250565at2"/>
<dbReference type="InterPro" id="IPR050465">
    <property type="entry name" value="UPF0194_transport"/>
</dbReference>
<evidence type="ECO:0000256" key="1">
    <source>
        <dbReference type="ARBA" id="ARBA00004196"/>
    </source>
</evidence>
<feature type="region of interest" description="Disordered" evidence="3">
    <location>
        <begin position="1"/>
        <end position="21"/>
    </location>
</feature>
<feature type="region of interest" description="Disordered" evidence="3">
    <location>
        <begin position="304"/>
        <end position="325"/>
    </location>
</feature>
<sequence>MAEDVEIQPHSLLEEDEEESNFTFTEAQQRARRKKPKTLWIVLTILVIIALAAGSFFYWRSNQKETISYTQATVTTGTISQQISATGPVQAKATYNLNFTTSGQVSEINVKVGDQVKAGQQLAKITPTSTQPNNNTPTTLTAPAAATVAAINGYVGTAVGSGNNNSSSASSSGTSNALIVLTDVSSLQINAQVNESDIGNVKTGQTAQFTVAAYPNNTFQATVASMSILGQSSSGVVTYPVTLNVTMSSLNNIHLLPNMTATANIITAQQNNVLRIPAAALTFPTTALQNGYISRAAMVQVLRGNRGGGNQQGGTGSTAPSSSTGKQGVVLELQNGVLTPVTVTTGLSNGQFTQILSGLNEGDQVVTNATGGSTQTGTTTGQQRGGGLFGGNGGFGGGNGGFGGGRNGGGGGGNGGGNGAGGNGAGGRGQ</sequence>
<dbReference type="AlphaFoldDB" id="A0A402B720"/>
<proteinExistence type="predicted"/>
<dbReference type="Pfam" id="PF25990">
    <property type="entry name" value="Beta-barrel_YknX"/>
    <property type="match status" value="1"/>
</dbReference>
<evidence type="ECO:0000259" key="6">
    <source>
        <dbReference type="Pfam" id="PF25990"/>
    </source>
</evidence>
<dbReference type="RefSeq" id="WP_126627501.1">
    <property type="nucleotide sequence ID" value="NZ_BIFT01000001.1"/>
</dbReference>
<evidence type="ECO:0000313" key="7">
    <source>
        <dbReference type="EMBL" id="GCE27122.1"/>
    </source>
</evidence>
<evidence type="ECO:0008006" key="9">
    <source>
        <dbReference type="Google" id="ProtNLM"/>
    </source>
</evidence>
<dbReference type="InterPro" id="IPR058636">
    <property type="entry name" value="Beta-barrel_YknX"/>
</dbReference>
<dbReference type="SUPFAM" id="SSF51230">
    <property type="entry name" value="Single hybrid motif"/>
    <property type="match status" value="1"/>
</dbReference>
<dbReference type="GO" id="GO:0030313">
    <property type="term" value="C:cell envelope"/>
    <property type="evidence" value="ECO:0007669"/>
    <property type="project" value="UniProtKB-SubCell"/>
</dbReference>
<feature type="domain" description="Multidrug resistance protein MdtA-like barrel-sandwich hybrid" evidence="5">
    <location>
        <begin position="102"/>
        <end position="165"/>
    </location>
</feature>
<evidence type="ECO:0000256" key="4">
    <source>
        <dbReference type="SAM" id="Phobius"/>
    </source>
</evidence>
<keyword evidence="4" id="KW-0472">Membrane</keyword>
<dbReference type="InterPro" id="IPR058625">
    <property type="entry name" value="MdtA-like_BSH"/>
</dbReference>
<keyword evidence="4" id="KW-1133">Transmembrane helix</keyword>
<dbReference type="Proteomes" id="UP000287171">
    <property type="component" value="Unassembled WGS sequence"/>
</dbReference>
<dbReference type="Pfam" id="PF25917">
    <property type="entry name" value="BSH_RND"/>
    <property type="match status" value="1"/>
</dbReference>
<evidence type="ECO:0000259" key="5">
    <source>
        <dbReference type="Pfam" id="PF25917"/>
    </source>
</evidence>
<dbReference type="PANTHER" id="PTHR32347:SF14">
    <property type="entry name" value="EFFLUX SYSTEM COMPONENT YKNX-RELATED"/>
    <property type="match status" value="1"/>
</dbReference>
<keyword evidence="2" id="KW-0175">Coiled coil</keyword>
<evidence type="ECO:0000256" key="3">
    <source>
        <dbReference type="SAM" id="MobiDB-lite"/>
    </source>
</evidence>
<feature type="transmembrane region" description="Helical" evidence="4">
    <location>
        <begin position="39"/>
        <end position="59"/>
    </location>
</feature>
<feature type="compositionally biased region" description="Gly residues" evidence="3">
    <location>
        <begin position="305"/>
        <end position="316"/>
    </location>
</feature>
<keyword evidence="8" id="KW-1185">Reference proteome</keyword>
<dbReference type="SUPFAM" id="SSF111369">
    <property type="entry name" value="HlyD-like secretion proteins"/>
    <property type="match status" value="1"/>
</dbReference>
<feature type="region of interest" description="Disordered" evidence="3">
    <location>
        <begin position="398"/>
        <end position="430"/>
    </location>
</feature>
<accession>A0A402B720</accession>
<evidence type="ECO:0000313" key="8">
    <source>
        <dbReference type="Proteomes" id="UP000287171"/>
    </source>
</evidence>
<dbReference type="EMBL" id="BIFT01000001">
    <property type="protein sequence ID" value="GCE27122.1"/>
    <property type="molecule type" value="Genomic_DNA"/>
</dbReference>
<protein>
    <recommendedName>
        <fullName evidence="9">RND transporter</fullName>
    </recommendedName>
</protein>
<keyword evidence="4" id="KW-0812">Transmembrane</keyword>
<dbReference type="InterPro" id="IPR011053">
    <property type="entry name" value="Single_hybrid_motif"/>
</dbReference>
<comment type="caution">
    <text evidence="7">The sequence shown here is derived from an EMBL/GenBank/DDBJ whole genome shotgun (WGS) entry which is preliminary data.</text>
</comment>
<comment type="subcellular location">
    <subcellularLocation>
        <location evidence="1">Cell envelope</location>
    </subcellularLocation>
</comment>
<evidence type="ECO:0000256" key="2">
    <source>
        <dbReference type="ARBA" id="ARBA00023054"/>
    </source>
</evidence>
<name>A0A402B720_9CHLR</name>
<dbReference type="PANTHER" id="PTHR32347">
    <property type="entry name" value="EFFLUX SYSTEM COMPONENT YKNX-RELATED"/>
    <property type="match status" value="1"/>
</dbReference>
<organism evidence="7 8">
    <name type="scientific">Dictyobacter alpinus</name>
    <dbReference type="NCBI Taxonomy" id="2014873"/>
    <lineage>
        <taxon>Bacteria</taxon>
        <taxon>Bacillati</taxon>
        <taxon>Chloroflexota</taxon>
        <taxon>Ktedonobacteria</taxon>
        <taxon>Ktedonobacterales</taxon>
        <taxon>Dictyobacteraceae</taxon>
        <taxon>Dictyobacter</taxon>
    </lineage>
</organism>
<reference evidence="8" key="1">
    <citation type="submission" date="2018-12" db="EMBL/GenBank/DDBJ databases">
        <title>Tengunoibacter tsumagoiensis gen. nov., sp. nov., Dictyobacter kobayashii sp. nov., D. alpinus sp. nov., and D. joshuensis sp. nov. and description of Dictyobacteraceae fam. nov. within the order Ktedonobacterales isolated from Tengu-no-mugimeshi.</title>
        <authorList>
            <person name="Wang C.M."/>
            <person name="Zheng Y."/>
            <person name="Sakai Y."/>
            <person name="Toyoda A."/>
            <person name="Minakuchi Y."/>
            <person name="Abe K."/>
            <person name="Yokota A."/>
            <person name="Yabe S."/>
        </authorList>
    </citation>
    <scope>NUCLEOTIDE SEQUENCE [LARGE SCALE GENOMIC DNA]</scope>
    <source>
        <strain evidence="8">Uno16</strain>
    </source>
</reference>
<dbReference type="Gene3D" id="2.40.420.20">
    <property type="match status" value="1"/>
</dbReference>